<name>A0A9W7TBB8_TRIRA</name>
<keyword evidence="2" id="KW-1185">Reference proteome</keyword>
<evidence type="ECO:0000313" key="2">
    <source>
        <dbReference type="Proteomes" id="UP001059041"/>
    </source>
</evidence>
<dbReference type="EMBL" id="JAFHDT010000022">
    <property type="protein sequence ID" value="KAI7793012.1"/>
    <property type="molecule type" value="Genomic_DNA"/>
</dbReference>
<reference evidence="1" key="1">
    <citation type="submission" date="2021-02" db="EMBL/GenBank/DDBJ databases">
        <title>Comparative genomics reveals that relaxation of natural selection precedes convergent phenotypic evolution of cavefish.</title>
        <authorList>
            <person name="Peng Z."/>
        </authorList>
    </citation>
    <scope>NUCLEOTIDE SEQUENCE</scope>
    <source>
        <tissue evidence="1">Muscle</tissue>
    </source>
</reference>
<accession>A0A9W7TBB8</accession>
<dbReference type="AlphaFoldDB" id="A0A9W7TBB8"/>
<comment type="caution">
    <text evidence="1">The sequence shown here is derived from an EMBL/GenBank/DDBJ whole genome shotgun (WGS) entry which is preliminary data.</text>
</comment>
<gene>
    <name evidence="1" type="ORF">IRJ41_001953</name>
</gene>
<dbReference type="PROSITE" id="PS51257">
    <property type="entry name" value="PROKAR_LIPOPROTEIN"/>
    <property type="match status" value="1"/>
</dbReference>
<dbReference type="Proteomes" id="UP001059041">
    <property type="component" value="Linkage Group LG22"/>
</dbReference>
<proteinExistence type="predicted"/>
<organism evidence="1 2">
    <name type="scientific">Triplophysa rosa</name>
    <name type="common">Cave loach</name>
    <dbReference type="NCBI Taxonomy" id="992332"/>
    <lineage>
        <taxon>Eukaryota</taxon>
        <taxon>Metazoa</taxon>
        <taxon>Chordata</taxon>
        <taxon>Craniata</taxon>
        <taxon>Vertebrata</taxon>
        <taxon>Euteleostomi</taxon>
        <taxon>Actinopterygii</taxon>
        <taxon>Neopterygii</taxon>
        <taxon>Teleostei</taxon>
        <taxon>Ostariophysi</taxon>
        <taxon>Cypriniformes</taxon>
        <taxon>Nemacheilidae</taxon>
        <taxon>Triplophysa</taxon>
    </lineage>
</organism>
<evidence type="ECO:0000313" key="1">
    <source>
        <dbReference type="EMBL" id="KAI7793012.1"/>
    </source>
</evidence>
<protein>
    <submittedName>
        <fullName evidence="1">Protocadherin 1 gamma 18</fullName>
    </submittedName>
</protein>
<sequence length="77" mass="8743">MSDVKFVRPYSQNTLVSQSCLGTVQREKQEQENNDLTLEELNLAACVALFTRVVLKPSVHSVAAPLHSIFRELDWLQ</sequence>